<dbReference type="PANTHER" id="PTHR46565:SF20">
    <property type="entry name" value="COLD SHOCK DOMAIN-CONTAINING PROTEIN 4"/>
    <property type="match status" value="1"/>
</dbReference>
<evidence type="ECO:0000259" key="2">
    <source>
        <dbReference type="PROSITE" id="PS51857"/>
    </source>
</evidence>
<dbReference type="Proteomes" id="UP001183414">
    <property type="component" value="Unassembled WGS sequence"/>
</dbReference>
<dbReference type="InterPro" id="IPR012340">
    <property type="entry name" value="NA-bd_OB-fold"/>
</dbReference>
<reference evidence="4" key="1">
    <citation type="submission" date="2023-07" db="EMBL/GenBank/DDBJ databases">
        <title>30 novel species of actinomycetes from the DSMZ collection.</title>
        <authorList>
            <person name="Nouioui I."/>
        </authorList>
    </citation>
    <scope>NUCLEOTIDE SEQUENCE [LARGE SCALE GENOMIC DNA]</scope>
    <source>
        <strain evidence="4">DSM 42041</strain>
    </source>
</reference>
<dbReference type="PANTHER" id="PTHR46565">
    <property type="entry name" value="COLD SHOCK DOMAIN PROTEIN 2"/>
    <property type="match status" value="1"/>
</dbReference>
<dbReference type="SMART" id="SM00357">
    <property type="entry name" value="CSP"/>
    <property type="match status" value="1"/>
</dbReference>
<dbReference type="Pfam" id="PF00313">
    <property type="entry name" value="CSD"/>
    <property type="match status" value="1"/>
</dbReference>
<gene>
    <name evidence="3" type="ORF">RM572_02620</name>
</gene>
<dbReference type="InterPro" id="IPR002059">
    <property type="entry name" value="CSP_DNA-bd"/>
</dbReference>
<sequence>MAQGIVVRFDDAKGYGFITPDGGGEDVFVHVNELSPPGASVSCGTRVEFAVVDGERGLKAFDVHVVGAPPAGAAPPAAPAAGRGVPAGGRSVEGGEETCEVFGREEFTRIATEMLLSAGPDLTARQVLEVRRALVRFAEEHGWVD</sequence>
<proteinExistence type="predicted"/>
<dbReference type="Gene3D" id="2.40.50.140">
    <property type="entry name" value="Nucleic acid-binding proteins"/>
    <property type="match status" value="1"/>
</dbReference>
<feature type="region of interest" description="Disordered" evidence="1">
    <location>
        <begin position="72"/>
        <end position="95"/>
    </location>
</feature>
<dbReference type="InterPro" id="IPR011129">
    <property type="entry name" value="CSD"/>
</dbReference>
<dbReference type="PRINTS" id="PR00050">
    <property type="entry name" value="COLDSHOCK"/>
</dbReference>
<evidence type="ECO:0000313" key="4">
    <source>
        <dbReference type="Proteomes" id="UP001183414"/>
    </source>
</evidence>
<organism evidence="3 4">
    <name type="scientific">Streptomyces hazeniae</name>
    <dbReference type="NCBI Taxonomy" id="3075538"/>
    <lineage>
        <taxon>Bacteria</taxon>
        <taxon>Bacillati</taxon>
        <taxon>Actinomycetota</taxon>
        <taxon>Actinomycetes</taxon>
        <taxon>Kitasatosporales</taxon>
        <taxon>Streptomycetaceae</taxon>
        <taxon>Streptomyces</taxon>
    </lineage>
</organism>
<feature type="compositionally biased region" description="Low complexity" evidence="1">
    <location>
        <begin position="79"/>
        <end position="90"/>
    </location>
</feature>
<comment type="caution">
    <text evidence="3">The sequence shown here is derived from an EMBL/GenBank/DDBJ whole genome shotgun (WGS) entry which is preliminary data.</text>
</comment>
<evidence type="ECO:0000256" key="1">
    <source>
        <dbReference type="SAM" id="MobiDB-lite"/>
    </source>
</evidence>
<name>A0ABU2NKZ4_9ACTN</name>
<feature type="domain" description="CSD" evidence="2">
    <location>
        <begin position="1"/>
        <end position="65"/>
    </location>
</feature>
<dbReference type="RefSeq" id="WP_027763693.1">
    <property type="nucleotide sequence ID" value="NZ_JAVREQ010000001.1"/>
</dbReference>
<dbReference type="CDD" id="cd04458">
    <property type="entry name" value="CSP_CDS"/>
    <property type="match status" value="1"/>
</dbReference>
<accession>A0ABU2NKZ4</accession>
<dbReference type="SUPFAM" id="SSF50249">
    <property type="entry name" value="Nucleic acid-binding proteins"/>
    <property type="match status" value="1"/>
</dbReference>
<dbReference type="EMBL" id="JAVREQ010000001">
    <property type="protein sequence ID" value="MDT0377666.1"/>
    <property type="molecule type" value="Genomic_DNA"/>
</dbReference>
<dbReference type="PROSITE" id="PS51857">
    <property type="entry name" value="CSD_2"/>
    <property type="match status" value="1"/>
</dbReference>
<keyword evidence="4" id="KW-1185">Reference proteome</keyword>
<protein>
    <submittedName>
        <fullName evidence="3">Cold shock domain-containing protein</fullName>
    </submittedName>
</protein>
<evidence type="ECO:0000313" key="3">
    <source>
        <dbReference type="EMBL" id="MDT0377666.1"/>
    </source>
</evidence>